<protein>
    <recommendedName>
        <fullName evidence="1">Gamma-glutamylcyclotransferase family protein</fullName>
    </recommendedName>
</protein>
<organism evidence="2 3">
    <name type="scientific">Morella rubra</name>
    <name type="common">Chinese bayberry</name>
    <dbReference type="NCBI Taxonomy" id="262757"/>
    <lineage>
        <taxon>Eukaryota</taxon>
        <taxon>Viridiplantae</taxon>
        <taxon>Streptophyta</taxon>
        <taxon>Embryophyta</taxon>
        <taxon>Tracheophyta</taxon>
        <taxon>Spermatophyta</taxon>
        <taxon>Magnoliopsida</taxon>
        <taxon>eudicotyledons</taxon>
        <taxon>Gunneridae</taxon>
        <taxon>Pentapetalae</taxon>
        <taxon>rosids</taxon>
        <taxon>fabids</taxon>
        <taxon>Fagales</taxon>
        <taxon>Myricaceae</taxon>
        <taxon>Morella</taxon>
    </lineage>
</organism>
<dbReference type="AlphaFoldDB" id="A0A6A1UY93"/>
<dbReference type="GO" id="GO:0005829">
    <property type="term" value="C:cytosol"/>
    <property type="evidence" value="ECO:0007669"/>
    <property type="project" value="TreeGrafter"/>
</dbReference>
<dbReference type="PANTHER" id="PTHR12510:SF4">
    <property type="entry name" value="GAMMA-GLUTAMYLAMINECYCLOTRANSFERASE"/>
    <property type="match status" value="1"/>
</dbReference>
<accession>A0A6A1UY93</accession>
<comment type="caution">
    <text evidence="2">The sequence shown here is derived from an EMBL/GenBank/DDBJ whole genome shotgun (WGS) entry which is preliminary data.</text>
</comment>
<dbReference type="GO" id="GO:0061929">
    <property type="term" value="F:gamma-glutamylaminecyclotransferase activity"/>
    <property type="evidence" value="ECO:0007669"/>
    <property type="project" value="InterPro"/>
</dbReference>
<dbReference type="SUPFAM" id="SSF110857">
    <property type="entry name" value="Gamma-glutamyl cyclotransferase-like"/>
    <property type="match status" value="1"/>
</dbReference>
<dbReference type="Proteomes" id="UP000516437">
    <property type="component" value="Chromosome 7"/>
</dbReference>
<gene>
    <name evidence="2" type="ORF">CJ030_MR7G012061</name>
</gene>
<dbReference type="InterPro" id="IPR036568">
    <property type="entry name" value="GGCT-like_sf"/>
</dbReference>
<name>A0A6A1UY93_9ROSI</name>
<dbReference type="PANTHER" id="PTHR12510">
    <property type="entry name" value="TROPONIN C-AKIN-1 PROTEIN"/>
    <property type="match status" value="1"/>
</dbReference>
<dbReference type="OrthoDB" id="113620at2759"/>
<reference evidence="2 3" key="1">
    <citation type="journal article" date="2019" name="Plant Biotechnol. J.">
        <title>The red bayberry genome and genetic basis of sex determination.</title>
        <authorList>
            <person name="Jia H.M."/>
            <person name="Jia H.J."/>
            <person name="Cai Q.L."/>
            <person name="Wang Y."/>
            <person name="Zhao H.B."/>
            <person name="Yang W.F."/>
            <person name="Wang G.Y."/>
            <person name="Li Y.H."/>
            <person name="Zhan D.L."/>
            <person name="Shen Y.T."/>
            <person name="Niu Q.F."/>
            <person name="Chang L."/>
            <person name="Qiu J."/>
            <person name="Zhao L."/>
            <person name="Xie H.B."/>
            <person name="Fu W.Y."/>
            <person name="Jin J."/>
            <person name="Li X.W."/>
            <person name="Jiao Y."/>
            <person name="Zhou C.C."/>
            <person name="Tu T."/>
            <person name="Chai C.Y."/>
            <person name="Gao J.L."/>
            <person name="Fan L.J."/>
            <person name="van de Weg E."/>
            <person name="Wang J.Y."/>
            <person name="Gao Z.S."/>
        </authorList>
    </citation>
    <scope>NUCLEOTIDE SEQUENCE [LARGE SCALE GENOMIC DNA]</scope>
    <source>
        <tissue evidence="2">Leaves</tissue>
    </source>
</reference>
<keyword evidence="3" id="KW-1185">Reference proteome</keyword>
<dbReference type="EMBL" id="RXIC02000025">
    <property type="protein sequence ID" value="KAB1205303.1"/>
    <property type="molecule type" value="Genomic_DNA"/>
</dbReference>
<evidence type="ECO:0000313" key="2">
    <source>
        <dbReference type="EMBL" id="KAB1205303.1"/>
    </source>
</evidence>
<comment type="similarity">
    <text evidence="1">Belongs to the gamma-glutamylcyclotransferase family.</text>
</comment>
<proteinExistence type="inferred from homology"/>
<evidence type="ECO:0000313" key="3">
    <source>
        <dbReference type="Proteomes" id="UP000516437"/>
    </source>
</evidence>
<evidence type="ECO:0000256" key="1">
    <source>
        <dbReference type="RuleBase" id="RU367036"/>
    </source>
</evidence>
<sequence>MSCFVGCFYSPGIPARTMFHVRTQLQRTDQLRPYQALVAKINTREIQWALGKPLLSIPLPQPSCSSIAHISSFSSKQSLKRVLFCELTNNTDGSGGEKRRAPMPDLHLRDLKQGFSNHTLMQELIRTGDAAFLGTCRTAESYPLVCGPYRVPFLLNLPGCGQTEQDGRARRHHSGHYERLPIKLEFESHGSTDGAAINTTCAAEELARAEAYYAHRSYAMEMWRKNGKKGLSAYTEKETKGYVKRKDRPQHLTLLDHIQLFLSSSSSSSP</sequence>
<dbReference type="InterPro" id="IPR039126">
    <property type="entry name" value="GGACT"/>
</dbReference>
<dbReference type="Gene3D" id="3.10.490.10">
    <property type="entry name" value="Gamma-glutamyl cyclotransferase-like"/>
    <property type="match status" value="1"/>
</dbReference>